<evidence type="ECO:0000313" key="2">
    <source>
        <dbReference type="EMBL" id="SDL59591.1"/>
    </source>
</evidence>
<sequence length="84" mass="9805">MIKRLLLFFFLTGITLTASAQSKPRVRFKLTTQLDADTVVREKPKSGFAKVMRFLKDAREVIDDPSKLQLSVERPRRRPEKEKE</sequence>
<dbReference type="AlphaFoldDB" id="A0A1G9LCA4"/>
<gene>
    <name evidence="2" type="ORF">SAMN04488090_1359</name>
</gene>
<evidence type="ECO:0000256" key="1">
    <source>
        <dbReference type="SAM" id="SignalP"/>
    </source>
</evidence>
<protein>
    <submittedName>
        <fullName evidence="2">Uncharacterized protein</fullName>
    </submittedName>
</protein>
<evidence type="ECO:0000313" key="3">
    <source>
        <dbReference type="Proteomes" id="UP000198901"/>
    </source>
</evidence>
<keyword evidence="3" id="KW-1185">Reference proteome</keyword>
<name>A0A1G9LCA4_9BACT</name>
<feature type="signal peptide" evidence="1">
    <location>
        <begin position="1"/>
        <end position="20"/>
    </location>
</feature>
<dbReference type="STRING" id="563176.SAMN04488090_1359"/>
<organism evidence="2 3">
    <name type="scientific">Siphonobacter aquaeclarae</name>
    <dbReference type="NCBI Taxonomy" id="563176"/>
    <lineage>
        <taxon>Bacteria</taxon>
        <taxon>Pseudomonadati</taxon>
        <taxon>Bacteroidota</taxon>
        <taxon>Cytophagia</taxon>
        <taxon>Cytophagales</taxon>
        <taxon>Cytophagaceae</taxon>
        <taxon>Siphonobacter</taxon>
    </lineage>
</organism>
<proteinExistence type="predicted"/>
<dbReference type="Proteomes" id="UP000198901">
    <property type="component" value="Unassembled WGS sequence"/>
</dbReference>
<accession>A0A1G9LCA4</accession>
<reference evidence="2 3" key="1">
    <citation type="submission" date="2016-10" db="EMBL/GenBank/DDBJ databases">
        <authorList>
            <person name="de Groot N.N."/>
        </authorList>
    </citation>
    <scope>NUCLEOTIDE SEQUENCE [LARGE SCALE GENOMIC DNA]</scope>
    <source>
        <strain evidence="2 3">DSM 21668</strain>
    </source>
</reference>
<keyword evidence="1" id="KW-0732">Signal</keyword>
<dbReference type="EMBL" id="FNGS01000002">
    <property type="protein sequence ID" value="SDL59591.1"/>
    <property type="molecule type" value="Genomic_DNA"/>
</dbReference>
<feature type="chain" id="PRO_5011472678" evidence="1">
    <location>
        <begin position="21"/>
        <end position="84"/>
    </location>
</feature>
<dbReference type="RefSeq" id="WP_093199408.1">
    <property type="nucleotide sequence ID" value="NZ_FNGS01000002.1"/>
</dbReference>